<dbReference type="InterPro" id="IPR007900">
    <property type="entry name" value="TAF4_C"/>
</dbReference>
<dbReference type="KEGG" id="lcf:108896983"/>
<dbReference type="GO" id="GO:0006355">
    <property type="term" value="P:regulation of DNA-templated transcription"/>
    <property type="evidence" value="ECO:0007669"/>
    <property type="project" value="UniProtKB-ARBA"/>
</dbReference>
<dbReference type="PANTHER" id="PTHR15138:SF14">
    <property type="entry name" value="TRANSCRIPTION INITIATION FACTOR TFIID SUBUNIT 4"/>
    <property type="match status" value="1"/>
</dbReference>
<dbReference type="GeneID" id="108896983"/>
<evidence type="ECO:0000256" key="3">
    <source>
        <dbReference type="ARBA" id="ARBA00023015"/>
    </source>
</evidence>
<dbReference type="GO" id="GO:0016251">
    <property type="term" value="F:RNA polymerase II general transcription initiation factor activity"/>
    <property type="evidence" value="ECO:0007669"/>
    <property type="project" value="TreeGrafter"/>
</dbReference>
<keyword evidence="4" id="KW-0804">Transcription</keyword>
<feature type="region of interest" description="Disordered" evidence="6">
    <location>
        <begin position="93"/>
        <end position="113"/>
    </location>
</feature>
<organism evidence="8 9">
    <name type="scientific">Lates calcarifer</name>
    <name type="common">Barramundi</name>
    <name type="synonym">Holocentrus calcarifer</name>
    <dbReference type="NCBI Taxonomy" id="8187"/>
    <lineage>
        <taxon>Eukaryota</taxon>
        <taxon>Metazoa</taxon>
        <taxon>Chordata</taxon>
        <taxon>Craniata</taxon>
        <taxon>Vertebrata</taxon>
        <taxon>Euteleostomi</taxon>
        <taxon>Actinopterygii</taxon>
        <taxon>Neopterygii</taxon>
        <taxon>Teleostei</taxon>
        <taxon>Neoteleostei</taxon>
        <taxon>Acanthomorphata</taxon>
        <taxon>Carangaria</taxon>
        <taxon>Carangaria incertae sedis</taxon>
        <taxon>Centropomidae</taxon>
        <taxon>Lates</taxon>
    </lineage>
</organism>
<evidence type="ECO:0000256" key="1">
    <source>
        <dbReference type="ARBA" id="ARBA00004123"/>
    </source>
</evidence>
<dbReference type="PROSITE" id="PS51119">
    <property type="entry name" value="TAFH"/>
    <property type="match status" value="1"/>
</dbReference>
<dbReference type="GO" id="GO:0003677">
    <property type="term" value="F:DNA binding"/>
    <property type="evidence" value="ECO:0007669"/>
    <property type="project" value="TreeGrafter"/>
</dbReference>
<evidence type="ECO:0000259" key="7">
    <source>
        <dbReference type="PROSITE" id="PS51119"/>
    </source>
</evidence>
<evidence type="ECO:0000313" key="8">
    <source>
        <dbReference type="Proteomes" id="UP000694890"/>
    </source>
</evidence>
<dbReference type="PANTHER" id="PTHR15138">
    <property type="entry name" value="TRANSCRIPTION INITIATION FACTOR TFIID SUBUNIT 4"/>
    <property type="match status" value="1"/>
</dbReference>
<accession>A0AAJ8BHH4</accession>
<dbReference type="GO" id="GO:0005669">
    <property type="term" value="C:transcription factor TFIID complex"/>
    <property type="evidence" value="ECO:0007669"/>
    <property type="project" value="InterPro"/>
</dbReference>
<evidence type="ECO:0000256" key="4">
    <source>
        <dbReference type="ARBA" id="ARBA00023163"/>
    </source>
</evidence>
<dbReference type="RefSeq" id="XP_050933138.1">
    <property type="nucleotide sequence ID" value="XM_051077181.1"/>
</dbReference>
<comment type="subcellular location">
    <subcellularLocation>
        <location evidence="1">Nucleus</location>
    </subcellularLocation>
</comment>
<keyword evidence="5" id="KW-0539">Nucleus</keyword>
<evidence type="ECO:0000256" key="2">
    <source>
        <dbReference type="ARBA" id="ARBA00006178"/>
    </source>
</evidence>
<dbReference type="Pfam" id="PF05236">
    <property type="entry name" value="TAF4"/>
    <property type="match status" value="1"/>
</dbReference>
<dbReference type="Gene3D" id="1.20.120.1110">
    <property type="entry name" value="TAFH/NHR1 domain"/>
    <property type="match status" value="1"/>
</dbReference>
<dbReference type="InterPro" id="IPR009072">
    <property type="entry name" value="Histone-fold"/>
</dbReference>
<keyword evidence="3" id="KW-0805">Transcription regulation</keyword>
<dbReference type="GO" id="GO:0006367">
    <property type="term" value="P:transcription initiation at RNA polymerase II promoter"/>
    <property type="evidence" value="ECO:0007669"/>
    <property type="project" value="TreeGrafter"/>
</dbReference>
<dbReference type="InterPro" id="IPR045144">
    <property type="entry name" value="TAF4"/>
</dbReference>
<dbReference type="Proteomes" id="UP000694890">
    <property type="component" value="Linkage group LG17"/>
</dbReference>
<protein>
    <submittedName>
        <fullName evidence="9">Transcription initiation factor TFIID subunit 4</fullName>
    </submittedName>
</protein>
<evidence type="ECO:0000256" key="6">
    <source>
        <dbReference type="SAM" id="MobiDB-lite"/>
    </source>
</evidence>
<dbReference type="CDD" id="cd08045">
    <property type="entry name" value="HFD_TAF4"/>
    <property type="match status" value="1"/>
</dbReference>
<evidence type="ECO:0000256" key="5">
    <source>
        <dbReference type="ARBA" id="ARBA00023242"/>
    </source>
</evidence>
<feature type="domain" description="TAFH" evidence="7">
    <location>
        <begin position="319"/>
        <end position="416"/>
    </location>
</feature>
<feature type="region of interest" description="Disordered" evidence="6">
    <location>
        <begin position="289"/>
        <end position="314"/>
    </location>
</feature>
<dbReference type="SUPFAM" id="SSF47113">
    <property type="entry name" value="Histone-fold"/>
    <property type="match status" value="1"/>
</dbReference>
<dbReference type="GO" id="GO:0046982">
    <property type="term" value="F:protein heterodimerization activity"/>
    <property type="evidence" value="ECO:0007669"/>
    <property type="project" value="InterPro"/>
</dbReference>
<dbReference type="Gene3D" id="1.10.20.10">
    <property type="entry name" value="Histone, subunit A"/>
    <property type="match status" value="1"/>
</dbReference>
<name>A0AAJ8BHH4_LATCA</name>
<proteinExistence type="inferred from homology"/>
<dbReference type="InterPro" id="IPR003894">
    <property type="entry name" value="TAFH_NHR1"/>
</dbReference>
<comment type="similarity">
    <text evidence="2">Belongs to the TAF4 family.</text>
</comment>
<dbReference type="SUPFAM" id="SSF158553">
    <property type="entry name" value="TAFH domain-like"/>
    <property type="match status" value="1"/>
</dbReference>
<feature type="compositionally biased region" description="Polar residues" evidence="6">
    <location>
        <begin position="95"/>
        <end position="113"/>
    </location>
</feature>
<dbReference type="AlphaFoldDB" id="A0AAJ8BHH4"/>
<reference evidence="9" key="1">
    <citation type="submission" date="2025-08" db="UniProtKB">
        <authorList>
            <consortium name="RefSeq"/>
        </authorList>
    </citation>
    <scope>IDENTIFICATION</scope>
    <source>
        <tissue evidence="9">Brain</tissue>
    </source>
</reference>
<gene>
    <name evidence="9" type="primary">LOC108896983</name>
</gene>
<dbReference type="InterPro" id="IPR037249">
    <property type="entry name" value="TAFH/NHR1_dom_sf"/>
</dbReference>
<dbReference type="Pfam" id="PF07531">
    <property type="entry name" value="TAFH"/>
    <property type="match status" value="1"/>
</dbReference>
<dbReference type="SMART" id="SM00549">
    <property type="entry name" value="TAFH"/>
    <property type="match status" value="1"/>
</dbReference>
<sequence>MVLISPVFRKRSRSGGVQTHTHLQQTIFMDANKLVAEAQMLESSGAAEDGDSSVPVKTVLVPAKCGPVSAAQPPLTAATVSKTDSVPGPPKVIPTGQSHQPTSSTVTAAVPGPQTTSPPVMVVAKLATSGVVSANGQLQVTKPPLSQVTSMNQATTPGRTVVITVPRVAAPQPVAVAPRLPQTASSQLPANIHIPPGMMLIRSDSGQLMLVSQQALAQAQQGPRAASGQASRIVAHQVSAAAGSKSNEKVTVIRMTAPHTFQPAPVQKTAVVKVIGVAPKPAVVHTLSAASERGSQPRIQAPVTETKKEPPPTLSQETLESVKKCKNFLVTLIKLASSDSRSANMANNVRGLVRSLLEGKLEAEEFTEQLYHELKSTPQPCLVPFLKKSLPAVRHLTADPELFIQQASTSAHSSNTLSHTMKQSITDTGQNVKTSQQVIQLPRGMILRPGTTTFAQSRNYISKSIRPNLKNTVVQSGKHLTGTFSVKQPFTQDPPRSTKLAFKDCSGSYKEDDDINDVAFMAGVNLREENAQILTTMVGSVVQSCQDQPFLTPNPVLSRILHTGQALGVTDVGPEVVALVSHATQECLRGLLERLTEMAEHRKAAPKEDLWYTKVSDVRSQLRFLEEVESLNKKRRDEEERERLLRLARSRSHTEDPQHQQLKQRAKELQQIEAAQLQQREANLTALAAIGPRRKRPLEQTESQVSLLSRLGVHRVTRVMLRDLLVCMEQDRFLRHSLTLYKAML</sequence>
<evidence type="ECO:0000313" key="9">
    <source>
        <dbReference type="RefSeq" id="XP_050933138.1"/>
    </source>
</evidence>